<dbReference type="Proteomes" id="UP000308114">
    <property type="component" value="Unassembled WGS sequence"/>
</dbReference>
<organism evidence="1 2">
    <name type="scientific">Paenibacillus terrae</name>
    <dbReference type="NCBI Taxonomy" id="159743"/>
    <lineage>
        <taxon>Bacteria</taxon>
        <taxon>Bacillati</taxon>
        <taxon>Bacillota</taxon>
        <taxon>Bacilli</taxon>
        <taxon>Bacillales</taxon>
        <taxon>Paenibacillaceae</taxon>
        <taxon>Paenibacillus</taxon>
    </lineage>
</organism>
<reference evidence="1 2" key="1">
    <citation type="submission" date="2018-01" db="EMBL/GenBank/DDBJ databases">
        <title>Bacillales members from the olive rhizosphere are effective biological control agents against Verticillium dahliae.</title>
        <authorList>
            <person name="Gomez-Lama C."/>
            <person name="Legarda G."/>
            <person name="Ruano-Rosa D."/>
            <person name="Pizarro-Tobias P."/>
            <person name="Valverde-Corredor A."/>
            <person name="Niqui J.L."/>
            <person name="Trivino J.C."/>
            <person name="Roca A."/>
            <person name="Mercado-Blanco J."/>
        </authorList>
    </citation>
    <scope>NUCLEOTIDE SEQUENCE [LARGE SCALE GENOMIC DNA]</scope>
    <source>
        <strain evidence="1 2">PIC167</strain>
    </source>
</reference>
<gene>
    <name evidence="1" type="ORF">C1I60_16740</name>
</gene>
<proteinExistence type="predicted"/>
<evidence type="ECO:0000313" key="1">
    <source>
        <dbReference type="EMBL" id="TKH43262.1"/>
    </source>
</evidence>
<dbReference type="EMBL" id="PNXQ01000014">
    <property type="protein sequence ID" value="TKH43262.1"/>
    <property type="molecule type" value="Genomic_DNA"/>
</dbReference>
<sequence length="60" mass="6979">MNPSFQKLFHGDYCHLHTPPKFGFFVCPPPKSFLAKTFHLESTLYKINRRAFLTPSINIP</sequence>
<evidence type="ECO:0000313" key="2">
    <source>
        <dbReference type="Proteomes" id="UP000308114"/>
    </source>
</evidence>
<dbReference type="AlphaFoldDB" id="A0A4U2PU35"/>
<accession>A0A4U2PU35</accession>
<protein>
    <submittedName>
        <fullName evidence="1">Uncharacterized protein</fullName>
    </submittedName>
</protein>
<name>A0A4U2PU35_9BACL</name>
<comment type="caution">
    <text evidence="1">The sequence shown here is derived from an EMBL/GenBank/DDBJ whole genome shotgun (WGS) entry which is preliminary data.</text>
</comment>